<dbReference type="PROSITE" id="PS50229">
    <property type="entry name" value="WH1"/>
    <property type="match status" value="1"/>
</dbReference>
<dbReference type="SMART" id="SM00461">
    <property type="entry name" value="WH1"/>
    <property type="match status" value="1"/>
</dbReference>
<dbReference type="InterPro" id="IPR011993">
    <property type="entry name" value="PH-like_dom_sf"/>
</dbReference>
<evidence type="ECO:0000259" key="2">
    <source>
        <dbReference type="PROSITE" id="PS50229"/>
    </source>
</evidence>
<dbReference type="AlphaFoldDB" id="A0AAF0J261"/>
<reference evidence="3" key="1">
    <citation type="submission" date="2023-03" db="EMBL/GenBank/DDBJ databases">
        <title>Mating type loci evolution in Malassezia.</title>
        <authorList>
            <person name="Coelho M.A."/>
        </authorList>
    </citation>
    <scope>NUCLEOTIDE SEQUENCE</scope>
    <source>
        <strain evidence="3">CBS 9557</strain>
    </source>
</reference>
<dbReference type="Pfam" id="PF00568">
    <property type="entry name" value="WH1"/>
    <property type="match status" value="1"/>
</dbReference>
<dbReference type="CDD" id="cd01205">
    <property type="entry name" value="EVH1_WASP-like"/>
    <property type="match status" value="1"/>
</dbReference>
<evidence type="ECO:0000313" key="3">
    <source>
        <dbReference type="EMBL" id="WFD26766.1"/>
    </source>
</evidence>
<feature type="compositionally biased region" description="Low complexity" evidence="1">
    <location>
        <begin position="417"/>
        <end position="431"/>
    </location>
</feature>
<evidence type="ECO:0000313" key="4">
    <source>
        <dbReference type="Proteomes" id="UP001213623"/>
    </source>
</evidence>
<feature type="compositionally biased region" description="Acidic residues" evidence="1">
    <location>
        <begin position="458"/>
        <end position="468"/>
    </location>
</feature>
<dbReference type="SUPFAM" id="SSF50729">
    <property type="entry name" value="PH domain-like"/>
    <property type="match status" value="1"/>
</dbReference>
<proteinExistence type="predicted"/>
<name>A0AAF0J261_9BASI</name>
<accession>A0AAF0J261</accession>
<feature type="compositionally biased region" description="Pro residues" evidence="1">
    <location>
        <begin position="277"/>
        <end position="296"/>
    </location>
</feature>
<feature type="region of interest" description="Disordered" evidence="1">
    <location>
        <begin position="208"/>
        <end position="468"/>
    </location>
</feature>
<dbReference type="Proteomes" id="UP001213623">
    <property type="component" value="Chromosome 3"/>
</dbReference>
<keyword evidence="4" id="KW-1185">Reference proteome</keyword>
<dbReference type="Gene3D" id="2.30.29.30">
    <property type="entry name" value="Pleckstrin-homology domain (PH domain)/Phosphotyrosine-binding domain (PTB)"/>
    <property type="match status" value="1"/>
</dbReference>
<gene>
    <name evidence="3" type="ORF">MNAN1_001753</name>
</gene>
<feature type="compositionally biased region" description="Low complexity" evidence="1">
    <location>
        <begin position="314"/>
        <end position="323"/>
    </location>
</feature>
<organism evidence="3 4">
    <name type="scientific">Malassezia nana</name>
    <dbReference type="NCBI Taxonomy" id="180528"/>
    <lineage>
        <taxon>Eukaryota</taxon>
        <taxon>Fungi</taxon>
        <taxon>Dikarya</taxon>
        <taxon>Basidiomycota</taxon>
        <taxon>Ustilaginomycotina</taxon>
        <taxon>Malasseziomycetes</taxon>
        <taxon>Malasseziales</taxon>
        <taxon>Malasseziaceae</taxon>
        <taxon>Malassezia</taxon>
    </lineage>
</organism>
<feature type="compositionally biased region" description="Low complexity" evidence="1">
    <location>
        <begin position="371"/>
        <end position="383"/>
    </location>
</feature>
<evidence type="ECO:0000256" key="1">
    <source>
        <dbReference type="SAM" id="MobiDB-lite"/>
    </source>
</evidence>
<dbReference type="InterPro" id="IPR000697">
    <property type="entry name" value="WH1/EVH1_dom"/>
</dbReference>
<feature type="compositionally biased region" description="Basic and acidic residues" evidence="1">
    <location>
        <begin position="399"/>
        <end position="408"/>
    </location>
</feature>
<dbReference type="InterPro" id="IPR033927">
    <property type="entry name" value="WASPfam_EVH1"/>
</dbReference>
<feature type="compositionally biased region" description="Pro residues" evidence="1">
    <location>
        <begin position="304"/>
        <end position="313"/>
    </location>
</feature>
<feature type="domain" description="WH1" evidence="2">
    <location>
        <begin position="18"/>
        <end position="128"/>
    </location>
</feature>
<dbReference type="EMBL" id="CP119894">
    <property type="protein sequence ID" value="WFD26766.1"/>
    <property type="molecule type" value="Genomic_DNA"/>
</dbReference>
<feature type="compositionally biased region" description="Pro residues" evidence="1">
    <location>
        <begin position="324"/>
        <end position="370"/>
    </location>
</feature>
<feature type="compositionally biased region" description="Pro residues" evidence="1">
    <location>
        <begin position="246"/>
        <end position="268"/>
    </location>
</feature>
<sequence>MPPSAFTSSEKSLIKSVCSSSSTKIITATPARIYVAHPTPDKWHYTGAEGALVLVREDGQLFYFRLVELQSPGKVVWDHELYEDFYFYEDKPYFHTFAGDAYMIGLCYADEAGAAQMYKKVQNRAKYAKSTSSSSGFGFAKKLTSFMGSSSADKERAAKPANIQDTQVSEPQWNGLVEQLGSMGVSDSDIKNNEGFLRDLLGMRGRESMKSADTEQEGLAPPVTSVVPMRNAPPPPPTTAYSSSEPPAPPTAPRPVPAAGAPPPPPARPGASVHGPPSVPPPPAISGARVPPPVPSRPTAARRGPPPLPPARPGAPAMTESGGAPPPPPPPPAPTMAAGAPPPPPPPPPPPVMGAGGPPPPPPPPPPAPAAPSGTAPALSSLPAPQPGRGALLASIEGKSVKDLKKMDPNAPPPRPAASALASGADAPGASTEMAPEGGDLTSALVSALNKRKGDMGGSDEEESDDDW</sequence>
<protein>
    <recommendedName>
        <fullName evidence="2">WH1 domain-containing protein</fullName>
    </recommendedName>
</protein>